<name>A0ABW5RGC6_9BACL</name>
<dbReference type="Proteomes" id="UP001597497">
    <property type="component" value="Unassembled WGS sequence"/>
</dbReference>
<evidence type="ECO:0000313" key="4">
    <source>
        <dbReference type="Proteomes" id="UP001597497"/>
    </source>
</evidence>
<evidence type="ECO:0000313" key="3">
    <source>
        <dbReference type="EMBL" id="MFD2673680.1"/>
    </source>
</evidence>
<keyword evidence="2" id="KW-0472">Membrane</keyword>
<dbReference type="InterPro" id="IPR027463">
    <property type="entry name" value="AcrB_DN_DC_subdom"/>
</dbReference>
<dbReference type="SUPFAM" id="SSF82693">
    <property type="entry name" value="Multidrug efflux transporter AcrB pore domain, PN1, PN2, PC1 and PC2 subdomains"/>
    <property type="match status" value="2"/>
</dbReference>
<dbReference type="Gene3D" id="3.30.2090.10">
    <property type="entry name" value="Multidrug efflux transporter AcrB TolC docking domain, DN and DC subdomains"/>
    <property type="match status" value="3"/>
</dbReference>
<feature type="transmembrane region" description="Helical" evidence="2">
    <location>
        <begin position="469"/>
        <end position="489"/>
    </location>
</feature>
<dbReference type="SUPFAM" id="SSF82714">
    <property type="entry name" value="Multidrug efflux transporter AcrB TolC docking domain, DN and DC subdomains"/>
    <property type="match status" value="2"/>
</dbReference>
<feature type="compositionally biased region" description="Low complexity" evidence="1">
    <location>
        <begin position="248"/>
        <end position="261"/>
    </location>
</feature>
<feature type="transmembrane region" description="Helical" evidence="2">
    <location>
        <begin position="1015"/>
        <end position="1041"/>
    </location>
</feature>
<feature type="transmembrane region" description="Helical" evidence="2">
    <location>
        <begin position="13"/>
        <end position="31"/>
    </location>
</feature>
<evidence type="ECO:0000256" key="2">
    <source>
        <dbReference type="SAM" id="Phobius"/>
    </source>
</evidence>
<dbReference type="PRINTS" id="PR00702">
    <property type="entry name" value="ACRIFLAVINRP"/>
</dbReference>
<dbReference type="SUPFAM" id="SSF82866">
    <property type="entry name" value="Multidrug efflux transporter AcrB transmembrane domain"/>
    <property type="match status" value="2"/>
</dbReference>
<dbReference type="EMBL" id="JBHUMM010000045">
    <property type="protein sequence ID" value="MFD2673680.1"/>
    <property type="molecule type" value="Genomic_DNA"/>
</dbReference>
<dbReference type="Gene3D" id="3.30.70.1440">
    <property type="entry name" value="Multidrug efflux transporter AcrB pore domain"/>
    <property type="match status" value="1"/>
</dbReference>
<accession>A0ABW5RGC6</accession>
<dbReference type="PANTHER" id="PTHR32063">
    <property type="match status" value="1"/>
</dbReference>
<dbReference type="Gene3D" id="3.30.70.1430">
    <property type="entry name" value="Multidrug efflux transporter AcrB pore domain"/>
    <property type="match status" value="2"/>
</dbReference>
<reference evidence="4" key="1">
    <citation type="journal article" date="2019" name="Int. J. Syst. Evol. Microbiol.">
        <title>The Global Catalogue of Microorganisms (GCM) 10K type strain sequencing project: providing services to taxonomists for standard genome sequencing and annotation.</title>
        <authorList>
            <consortium name="The Broad Institute Genomics Platform"/>
            <consortium name="The Broad Institute Genome Sequencing Center for Infectious Disease"/>
            <person name="Wu L."/>
            <person name="Ma J."/>
        </authorList>
    </citation>
    <scope>NUCLEOTIDE SEQUENCE [LARGE SCALE GENOMIC DNA]</scope>
    <source>
        <strain evidence="4">KCTC 33676</strain>
    </source>
</reference>
<evidence type="ECO:0000256" key="1">
    <source>
        <dbReference type="SAM" id="MobiDB-lite"/>
    </source>
</evidence>
<feature type="transmembrane region" description="Helical" evidence="2">
    <location>
        <begin position="912"/>
        <end position="932"/>
    </location>
</feature>
<feature type="transmembrane region" description="Helical" evidence="2">
    <location>
        <begin position="394"/>
        <end position="412"/>
    </location>
</feature>
<keyword evidence="2" id="KW-1133">Transmembrane helix</keyword>
<dbReference type="RefSeq" id="WP_379931263.1">
    <property type="nucleotide sequence ID" value="NZ_JBHUMM010000045.1"/>
</dbReference>
<gene>
    <name evidence="3" type="ORF">ACFSUC_19190</name>
</gene>
<keyword evidence="4" id="KW-1185">Reference proteome</keyword>
<proteinExistence type="predicted"/>
<feature type="transmembrane region" description="Helical" evidence="2">
    <location>
        <begin position="561"/>
        <end position="587"/>
    </location>
</feature>
<dbReference type="Gene3D" id="3.30.70.1320">
    <property type="entry name" value="Multidrug efflux transporter AcrB pore domain like"/>
    <property type="match status" value="2"/>
</dbReference>
<feature type="transmembrane region" description="Helical" evidence="2">
    <location>
        <begin position="984"/>
        <end position="1003"/>
    </location>
</feature>
<protein>
    <submittedName>
        <fullName evidence="3">Efflux RND transporter permease subunit</fullName>
    </submittedName>
</protein>
<dbReference type="InterPro" id="IPR001036">
    <property type="entry name" value="Acrflvin-R"/>
</dbReference>
<dbReference type="Gene3D" id="1.20.1640.10">
    <property type="entry name" value="Multidrug efflux transporter AcrB transmembrane domain"/>
    <property type="match status" value="3"/>
</dbReference>
<feature type="region of interest" description="Disordered" evidence="1">
    <location>
        <begin position="248"/>
        <end position="284"/>
    </location>
</feature>
<comment type="caution">
    <text evidence="3">The sequence shown here is derived from an EMBL/GenBank/DDBJ whole genome shotgun (WGS) entry which is preliminary data.</text>
</comment>
<dbReference type="Pfam" id="PF00873">
    <property type="entry name" value="ACR_tran"/>
    <property type="match status" value="2"/>
</dbReference>
<feature type="transmembrane region" description="Helical" evidence="2">
    <location>
        <begin position="886"/>
        <end position="905"/>
    </location>
</feature>
<feature type="transmembrane region" description="Helical" evidence="2">
    <location>
        <begin position="938"/>
        <end position="963"/>
    </location>
</feature>
<feature type="compositionally biased region" description="Low complexity" evidence="1">
    <location>
        <begin position="268"/>
        <end position="284"/>
    </location>
</feature>
<organism evidence="3 4">
    <name type="scientific">Marinicrinis sediminis</name>
    <dbReference type="NCBI Taxonomy" id="1652465"/>
    <lineage>
        <taxon>Bacteria</taxon>
        <taxon>Bacillati</taxon>
        <taxon>Bacillota</taxon>
        <taxon>Bacilli</taxon>
        <taxon>Bacillales</taxon>
        <taxon>Paenibacillaceae</taxon>
    </lineage>
</organism>
<sequence length="1053" mass="113359">MKGIIQFSLNNKFAIWILTLMVSIGGLYAGMNMKMETLPDIEVPIISVTTIYPGAAPEEVLDNITKPMEQNTRNLDGVTTIRSSSFESASNVIIEYNYDKNMQDALNEAREAIAGIPMPAGSQEPDISRISLNAFPIMSLSVSGDMPFDELTQLTETQMIPELKGLDGVASIQISGQQVNRVELSFDQQEMARLGLDAEQVKGIIQASSLSAPLGIFEFGETEKAVMVDGNIHTLSDLEQLQIPLIPKQPQGQQPGAGQAPASPPAASPQAGAEAENGQAGNPAVSGLPTISLSEIADIQVTGELESISRTNGMDSIGVMIVKSPDANTVEVVHDVKDWMEQFQSNDADVQLTSIYDQGEPIEKSVNTMLNKALLGSLFAILIIMLFLRNLRSTMIAVISIPLSILIALLILNQMDITLNIMTLGAMTVAIGRVVDDSIVVIENIYRRMSFSNEKLKGKALMMEATREMFVPIMASTVVTIAVFLPLGLVDGPIGEIFMPFALTIVFALLASLLVAITVVPMLAHALFRKGLKKVRHEEEGQGRLTAAYKKSLNWSLNHKLISFLLALVLLVSSVVVLTPAIGFSFLPAEEDKMMMVTYNPAPGEKKEDIVDMTLRAEEMLLARDGVDTMQYSVGGQNPMNPGATKQALFFVSYLDDFAAFEEEKETVLSALRDMGGQGEWKQQDMTGGGVGGDQMTLNIYGDKMEDLKQVVTQVTGVMEEEGQFANIDSSLSNAYDQYQLVANQAKLSQYGLTAGQVAMALAPVREQPVLTTINKDGQTLNVVMKVEKKAYADRTALEQVQLASPLGMMVPLGEVVDIAEGETADTLTRLDERIYVEVTADVTTSNVGKASSELETALDALELPDGVEISFGGVTEQMNESFRQLGLAMLAAVAIVYFILVLTFGGGLTPLAILFSLPFTVIGGLVGLYLAGETISVTALIGALMLIGIVVTNAIVLIDRVIQKQKEGLTVREALLEAAGTRLRPILMTALATIGALLPLALGFESGGLISKGLGVTVIGGLTSSTLLTLIIVPVVYEFLSKFRRKTRSTEL</sequence>
<dbReference type="PANTHER" id="PTHR32063:SF0">
    <property type="entry name" value="SWARMING MOTILITY PROTEIN SWRC"/>
    <property type="match status" value="1"/>
</dbReference>
<keyword evidence="2" id="KW-0812">Transmembrane</keyword>
<feature type="transmembrane region" description="Helical" evidence="2">
    <location>
        <begin position="501"/>
        <end position="528"/>
    </location>
</feature>